<dbReference type="CDD" id="cd02165">
    <property type="entry name" value="NMNAT"/>
    <property type="match status" value="1"/>
</dbReference>
<evidence type="ECO:0000256" key="4">
    <source>
        <dbReference type="ARBA" id="ARBA00022679"/>
    </source>
</evidence>
<keyword evidence="5 10" id="KW-0548">Nucleotidyltransferase</keyword>
<evidence type="ECO:0000256" key="5">
    <source>
        <dbReference type="ARBA" id="ARBA00022695"/>
    </source>
</evidence>
<dbReference type="UniPathway" id="UPA00253">
    <property type="reaction ID" value="UER00332"/>
</dbReference>
<evidence type="ECO:0000256" key="3">
    <source>
        <dbReference type="ARBA" id="ARBA00022642"/>
    </source>
</evidence>
<dbReference type="HAMAP" id="MF_00244">
    <property type="entry name" value="NaMN_adenylyltr"/>
    <property type="match status" value="1"/>
</dbReference>
<dbReference type="Pfam" id="PF01467">
    <property type="entry name" value="CTP_transf_like"/>
    <property type="match status" value="1"/>
</dbReference>
<evidence type="ECO:0000256" key="10">
    <source>
        <dbReference type="HAMAP-Rule" id="MF_00244"/>
    </source>
</evidence>
<dbReference type="NCBIfam" id="TIGR00125">
    <property type="entry name" value="cyt_tran_rel"/>
    <property type="match status" value="1"/>
</dbReference>
<accession>A0A369LHF5</accession>
<evidence type="ECO:0000256" key="2">
    <source>
        <dbReference type="ARBA" id="ARBA00005019"/>
    </source>
</evidence>
<evidence type="ECO:0000313" key="13">
    <source>
        <dbReference type="Proteomes" id="UP000253975"/>
    </source>
</evidence>
<dbReference type="SUPFAM" id="SSF52374">
    <property type="entry name" value="Nucleotidylyl transferase"/>
    <property type="match status" value="1"/>
</dbReference>
<sequence length="196" mass="21726">MGGTFDPIHNGHLEIARRACESLGLSGVLFVVAGDPWMKHGRALTPAEDRFAMVQAAIEGDVRFAASRREIDRVGETYTVDTLRELRRILPAHVELCFLMGADAAARLGEWREASALGSLARFAVVSRRDDVALDGRDLSRLAQIIDAREILQVAMPQMDVSSTDLREKVRQGRSIRDEVPAVVADYIESHGLYQR</sequence>
<comment type="caution">
    <text evidence="12">The sequence shown here is derived from an EMBL/GenBank/DDBJ whole genome shotgun (WGS) entry which is preliminary data.</text>
</comment>
<dbReference type="GO" id="GO:0009435">
    <property type="term" value="P:NAD+ biosynthetic process"/>
    <property type="evidence" value="ECO:0007669"/>
    <property type="project" value="UniProtKB-UniRule"/>
</dbReference>
<dbReference type="GO" id="GO:0004515">
    <property type="term" value="F:nicotinate-nucleotide adenylyltransferase activity"/>
    <property type="evidence" value="ECO:0007669"/>
    <property type="project" value="UniProtKB-UniRule"/>
</dbReference>
<protein>
    <recommendedName>
        <fullName evidence="10">Probable nicotinate-nucleotide adenylyltransferase</fullName>
        <ecNumber evidence="10">2.7.7.18</ecNumber>
    </recommendedName>
    <alternativeName>
        <fullName evidence="10">Deamido-NAD(+) diphosphorylase</fullName>
    </alternativeName>
    <alternativeName>
        <fullName evidence="10">Deamido-NAD(+) pyrophosphorylase</fullName>
    </alternativeName>
    <alternativeName>
        <fullName evidence="10">Nicotinate mononucleotide adenylyltransferase</fullName>
        <shortName evidence="10">NaMN adenylyltransferase</shortName>
    </alternativeName>
</protein>
<evidence type="ECO:0000256" key="1">
    <source>
        <dbReference type="ARBA" id="ARBA00002324"/>
    </source>
</evidence>
<dbReference type="EMBL" id="PPTO01000006">
    <property type="protein sequence ID" value="RDB59073.1"/>
    <property type="molecule type" value="Genomic_DNA"/>
</dbReference>
<dbReference type="EC" id="2.7.7.18" evidence="10"/>
<feature type="domain" description="Cytidyltransferase-like" evidence="11">
    <location>
        <begin position="1"/>
        <end position="169"/>
    </location>
</feature>
<evidence type="ECO:0000256" key="8">
    <source>
        <dbReference type="ARBA" id="ARBA00023027"/>
    </source>
</evidence>
<dbReference type="NCBIfam" id="TIGR00482">
    <property type="entry name" value="nicotinate (nicotinamide) nucleotide adenylyltransferase"/>
    <property type="match status" value="1"/>
</dbReference>
<dbReference type="InterPro" id="IPR004821">
    <property type="entry name" value="Cyt_trans-like"/>
</dbReference>
<dbReference type="InterPro" id="IPR014729">
    <property type="entry name" value="Rossmann-like_a/b/a_fold"/>
</dbReference>
<dbReference type="NCBIfam" id="NF000840">
    <property type="entry name" value="PRK00071.1-3"/>
    <property type="match status" value="1"/>
</dbReference>
<evidence type="ECO:0000256" key="7">
    <source>
        <dbReference type="ARBA" id="ARBA00022840"/>
    </source>
</evidence>
<dbReference type="PANTHER" id="PTHR39321:SF3">
    <property type="entry name" value="PHOSPHOPANTETHEINE ADENYLYLTRANSFERASE"/>
    <property type="match status" value="1"/>
</dbReference>
<dbReference type="AlphaFoldDB" id="A0A369LHF5"/>
<dbReference type="PANTHER" id="PTHR39321">
    <property type="entry name" value="NICOTINATE-NUCLEOTIDE ADENYLYLTRANSFERASE-RELATED"/>
    <property type="match status" value="1"/>
</dbReference>
<keyword evidence="8 10" id="KW-0520">NAD</keyword>
<proteinExistence type="inferred from homology"/>
<keyword evidence="7 10" id="KW-0067">ATP-binding</keyword>
<comment type="similarity">
    <text evidence="10">Belongs to the NadD family.</text>
</comment>
<gene>
    <name evidence="10 12" type="primary">nadD</name>
    <name evidence="12" type="ORF">C1881_04915</name>
</gene>
<evidence type="ECO:0000313" key="12">
    <source>
        <dbReference type="EMBL" id="RDB59073.1"/>
    </source>
</evidence>
<keyword evidence="3 10" id="KW-0662">Pyridine nucleotide biosynthesis</keyword>
<keyword evidence="4 10" id="KW-0808">Transferase</keyword>
<dbReference type="GO" id="GO:0005524">
    <property type="term" value="F:ATP binding"/>
    <property type="evidence" value="ECO:0007669"/>
    <property type="project" value="UniProtKB-KW"/>
</dbReference>
<keyword evidence="6 10" id="KW-0547">Nucleotide-binding</keyword>
<name>A0A369LHF5_9ACTN</name>
<organism evidence="12 13">
    <name type="scientific">Slackia isoflavoniconvertens</name>
    <dbReference type="NCBI Taxonomy" id="572010"/>
    <lineage>
        <taxon>Bacteria</taxon>
        <taxon>Bacillati</taxon>
        <taxon>Actinomycetota</taxon>
        <taxon>Coriobacteriia</taxon>
        <taxon>Eggerthellales</taxon>
        <taxon>Eggerthellaceae</taxon>
        <taxon>Slackia</taxon>
    </lineage>
</organism>
<reference evidence="12 13" key="1">
    <citation type="journal article" date="2018" name="Elife">
        <title>Discovery and characterization of a prevalent human gut bacterial enzyme sufficient for the inactivation of a family of plant toxins.</title>
        <authorList>
            <person name="Koppel N."/>
            <person name="Bisanz J.E."/>
            <person name="Pandelia M.E."/>
            <person name="Turnbaugh P.J."/>
            <person name="Balskus E.P."/>
        </authorList>
    </citation>
    <scope>NUCLEOTIDE SEQUENCE [LARGE SCALE GENOMIC DNA]</scope>
    <source>
        <strain evidence="12 13">OB21 GAM31</strain>
    </source>
</reference>
<comment type="pathway">
    <text evidence="2 10">Cofactor biosynthesis; NAD(+) biosynthesis; deamido-NAD(+) from nicotinate D-ribonucleotide: step 1/1.</text>
</comment>
<comment type="function">
    <text evidence="1 10">Catalyzes the reversible adenylation of nicotinate mononucleotide (NaMN) to nicotinic acid adenine dinucleotide (NaAD).</text>
</comment>
<comment type="catalytic activity">
    <reaction evidence="9 10">
        <text>nicotinate beta-D-ribonucleotide + ATP + H(+) = deamido-NAD(+) + diphosphate</text>
        <dbReference type="Rhea" id="RHEA:22860"/>
        <dbReference type="ChEBI" id="CHEBI:15378"/>
        <dbReference type="ChEBI" id="CHEBI:30616"/>
        <dbReference type="ChEBI" id="CHEBI:33019"/>
        <dbReference type="ChEBI" id="CHEBI:57502"/>
        <dbReference type="ChEBI" id="CHEBI:58437"/>
        <dbReference type="EC" id="2.7.7.18"/>
    </reaction>
</comment>
<evidence type="ECO:0000259" key="11">
    <source>
        <dbReference type="Pfam" id="PF01467"/>
    </source>
</evidence>
<evidence type="ECO:0000256" key="9">
    <source>
        <dbReference type="ARBA" id="ARBA00048721"/>
    </source>
</evidence>
<dbReference type="Proteomes" id="UP000253975">
    <property type="component" value="Unassembled WGS sequence"/>
</dbReference>
<evidence type="ECO:0000256" key="6">
    <source>
        <dbReference type="ARBA" id="ARBA00022741"/>
    </source>
</evidence>
<dbReference type="InterPro" id="IPR005248">
    <property type="entry name" value="NadD/NMNAT"/>
</dbReference>
<dbReference type="Gene3D" id="3.40.50.620">
    <property type="entry name" value="HUPs"/>
    <property type="match status" value="1"/>
</dbReference>